<dbReference type="Gene3D" id="3.40.190.290">
    <property type="match status" value="1"/>
</dbReference>
<dbReference type="Proteomes" id="UP000319255">
    <property type="component" value="Unassembled WGS sequence"/>
</dbReference>
<keyword evidence="7" id="KW-1185">Reference proteome</keyword>
<dbReference type="Pfam" id="PF03466">
    <property type="entry name" value="LysR_substrate"/>
    <property type="match status" value="1"/>
</dbReference>
<evidence type="ECO:0000256" key="3">
    <source>
        <dbReference type="ARBA" id="ARBA00023125"/>
    </source>
</evidence>
<dbReference type="GO" id="GO:0003677">
    <property type="term" value="F:DNA binding"/>
    <property type="evidence" value="ECO:0007669"/>
    <property type="project" value="UniProtKB-KW"/>
</dbReference>
<sequence>MLDYNAARAVAMIVQTGSFEGAARALNVTASAISQRVKQLEERLGAVLIERGVPCVATEKGAWLCRHVEHVGMLERGLIDHLPGLLDPASPTPRVTLNVATNADSLATWFLAAVSAFTRETDYLLNIAIDDEEHTADWLRKGRVLAAVTAHAKPVTGCRVTPLGNLRYLATASPDYVARHFPDGVTAEAIAVAPGLTFDRKDRLQHLWILEALGRSVSYPSHWLPSTQSFVEASLAGVGWALNPAQLVRDHLEAGRLMELVPGVELERPLYWQANRLVSDSLSALTRAVVSAATDALV</sequence>
<dbReference type="PANTHER" id="PTHR30579">
    <property type="entry name" value="TRANSCRIPTIONAL REGULATOR"/>
    <property type="match status" value="1"/>
</dbReference>
<dbReference type="NCBIfam" id="NF009888">
    <property type="entry name" value="PRK13348.1"/>
    <property type="match status" value="1"/>
</dbReference>
<dbReference type="RefSeq" id="WP_140456305.1">
    <property type="nucleotide sequence ID" value="NZ_VFRP01000051.1"/>
</dbReference>
<dbReference type="SUPFAM" id="SSF53850">
    <property type="entry name" value="Periplasmic binding protein-like II"/>
    <property type="match status" value="1"/>
</dbReference>
<evidence type="ECO:0000259" key="5">
    <source>
        <dbReference type="PROSITE" id="PS50931"/>
    </source>
</evidence>
<dbReference type="InterPro" id="IPR005119">
    <property type="entry name" value="LysR_subst-bd"/>
</dbReference>
<dbReference type="OrthoDB" id="3252676at2"/>
<dbReference type="AlphaFoldDB" id="A0A501W755"/>
<reference evidence="6 7" key="1">
    <citation type="submission" date="2019-06" db="EMBL/GenBank/DDBJ databases">
        <title>A novel bacterium of genus Amaricoccus, isolated from marine sediment.</title>
        <authorList>
            <person name="Huang H."/>
            <person name="Mo K."/>
            <person name="Hu Y."/>
        </authorList>
    </citation>
    <scope>NUCLEOTIDE SEQUENCE [LARGE SCALE GENOMIC DNA]</scope>
    <source>
        <strain evidence="6 7">HB172011</strain>
    </source>
</reference>
<dbReference type="PANTHER" id="PTHR30579:SF2">
    <property type="entry name" value="HTH-TYPE TRANSCRIPTIONAL REGULATOR ARGP"/>
    <property type="match status" value="1"/>
</dbReference>
<dbReference type="NCBIfam" id="TIGR03298">
    <property type="entry name" value="argP"/>
    <property type="match status" value="1"/>
</dbReference>
<dbReference type="NCBIfam" id="NF002964">
    <property type="entry name" value="PRK03635.1"/>
    <property type="match status" value="1"/>
</dbReference>
<dbReference type="InterPro" id="IPR017685">
    <property type="entry name" value="ArgP"/>
</dbReference>
<keyword evidence="2" id="KW-0805">Transcription regulation</keyword>
<comment type="similarity">
    <text evidence="1">Belongs to the LysR transcriptional regulatory family.</text>
</comment>
<dbReference type="InterPro" id="IPR036390">
    <property type="entry name" value="WH_DNA-bd_sf"/>
</dbReference>
<keyword evidence="3" id="KW-0238">DNA-binding</keyword>
<evidence type="ECO:0000256" key="4">
    <source>
        <dbReference type="ARBA" id="ARBA00023163"/>
    </source>
</evidence>
<organism evidence="6 7">
    <name type="scientific">Amaricoccus solimangrovi</name>
    <dbReference type="NCBI Taxonomy" id="2589815"/>
    <lineage>
        <taxon>Bacteria</taxon>
        <taxon>Pseudomonadati</taxon>
        <taxon>Pseudomonadota</taxon>
        <taxon>Alphaproteobacteria</taxon>
        <taxon>Rhodobacterales</taxon>
        <taxon>Paracoccaceae</taxon>
        <taxon>Amaricoccus</taxon>
    </lineage>
</organism>
<evidence type="ECO:0000313" key="7">
    <source>
        <dbReference type="Proteomes" id="UP000319255"/>
    </source>
</evidence>
<dbReference type="PROSITE" id="PS50931">
    <property type="entry name" value="HTH_LYSR"/>
    <property type="match status" value="1"/>
</dbReference>
<gene>
    <name evidence="6" type="ORF">FJM51_22225</name>
</gene>
<dbReference type="GO" id="GO:0003700">
    <property type="term" value="F:DNA-binding transcription factor activity"/>
    <property type="evidence" value="ECO:0007669"/>
    <property type="project" value="InterPro"/>
</dbReference>
<dbReference type="Gene3D" id="1.10.10.10">
    <property type="entry name" value="Winged helix-like DNA-binding domain superfamily/Winged helix DNA-binding domain"/>
    <property type="match status" value="1"/>
</dbReference>
<protein>
    <submittedName>
        <fullName evidence="6">LysR family transcriptional regulator ArgP</fullName>
    </submittedName>
</protein>
<keyword evidence="4" id="KW-0804">Transcription</keyword>
<name>A0A501W755_9RHOB</name>
<dbReference type="InterPro" id="IPR050176">
    <property type="entry name" value="LTTR"/>
</dbReference>
<dbReference type="SUPFAM" id="SSF46785">
    <property type="entry name" value="Winged helix' DNA-binding domain"/>
    <property type="match status" value="1"/>
</dbReference>
<evidence type="ECO:0000256" key="1">
    <source>
        <dbReference type="ARBA" id="ARBA00009437"/>
    </source>
</evidence>
<feature type="domain" description="HTH lysR-type" evidence="5">
    <location>
        <begin position="2"/>
        <end position="58"/>
    </location>
</feature>
<dbReference type="InterPro" id="IPR036388">
    <property type="entry name" value="WH-like_DNA-bd_sf"/>
</dbReference>
<dbReference type="Pfam" id="PF00126">
    <property type="entry name" value="HTH_1"/>
    <property type="match status" value="1"/>
</dbReference>
<comment type="caution">
    <text evidence="6">The sequence shown here is derived from an EMBL/GenBank/DDBJ whole genome shotgun (WGS) entry which is preliminary data.</text>
</comment>
<dbReference type="PRINTS" id="PR00039">
    <property type="entry name" value="HTHLYSR"/>
</dbReference>
<evidence type="ECO:0000313" key="6">
    <source>
        <dbReference type="EMBL" id="TPE45753.1"/>
    </source>
</evidence>
<proteinExistence type="inferred from homology"/>
<accession>A0A501W755</accession>
<evidence type="ECO:0000256" key="2">
    <source>
        <dbReference type="ARBA" id="ARBA00023015"/>
    </source>
</evidence>
<dbReference type="InterPro" id="IPR000847">
    <property type="entry name" value="LysR_HTH_N"/>
</dbReference>
<dbReference type="EMBL" id="VFRP01000051">
    <property type="protein sequence ID" value="TPE45753.1"/>
    <property type="molecule type" value="Genomic_DNA"/>
</dbReference>